<keyword evidence="1" id="KW-0808">Transferase</keyword>
<evidence type="ECO:0000256" key="3">
    <source>
        <dbReference type="ARBA" id="ARBA00022777"/>
    </source>
</evidence>
<feature type="active site" description="Proton acceptor" evidence="5">
    <location>
        <position position="185"/>
    </location>
</feature>
<evidence type="ECO:0000313" key="9">
    <source>
        <dbReference type="EMBL" id="RIB05504.1"/>
    </source>
</evidence>
<keyword evidence="6" id="KW-0460">Magnesium</keyword>
<protein>
    <submittedName>
        <fullName evidence="9">Kinase-like domain-containing protein</fullName>
    </submittedName>
</protein>
<dbReference type="PANTHER" id="PTHR44329:SF288">
    <property type="entry name" value="MITOGEN-ACTIVATED PROTEIN KINASE KINASE KINASE 20"/>
    <property type="match status" value="1"/>
</dbReference>
<keyword evidence="3 9" id="KW-0418">Kinase</keyword>
<evidence type="ECO:0000256" key="7">
    <source>
        <dbReference type="SAM" id="MobiDB-lite"/>
    </source>
</evidence>
<evidence type="ECO:0000259" key="8">
    <source>
        <dbReference type="PROSITE" id="PS50011"/>
    </source>
</evidence>
<comment type="caution">
    <text evidence="9">The sequence shown here is derived from an EMBL/GenBank/DDBJ whole genome shotgun (WGS) entry which is preliminary data.</text>
</comment>
<dbReference type="OrthoDB" id="2415637at2759"/>
<feature type="region of interest" description="Disordered" evidence="7">
    <location>
        <begin position="370"/>
        <end position="401"/>
    </location>
</feature>
<keyword evidence="6" id="KW-0479">Metal-binding</keyword>
<dbReference type="PRINTS" id="PR00109">
    <property type="entry name" value="TYRKINASE"/>
</dbReference>
<dbReference type="InterPro" id="IPR001245">
    <property type="entry name" value="Ser-Thr/Tyr_kinase_cat_dom"/>
</dbReference>
<dbReference type="STRING" id="44941.A0A397U5K0"/>
<keyword evidence="10" id="KW-1185">Reference proteome</keyword>
<feature type="domain" description="Protein kinase" evidence="8">
    <location>
        <begin position="37"/>
        <end position="319"/>
    </location>
</feature>
<dbReference type="PANTHER" id="PTHR44329">
    <property type="entry name" value="SERINE/THREONINE-PROTEIN KINASE TNNI3K-RELATED"/>
    <property type="match status" value="1"/>
</dbReference>
<dbReference type="InterPro" id="IPR000719">
    <property type="entry name" value="Prot_kinase_dom"/>
</dbReference>
<dbReference type="Gene3D" id="1.10.510.10">
    <property type="entry name" value="Transferase(Phosphotransferase) domain 1"/>
    <property type="match status" value="1"/>
</dbReference>
<gene>
    <name evidence="9" type="ORF">C2G38_2148523</name>
</gene>
<dbReference type="Pfam" id="PF07714">
    <property type="entry name" value="PK_Tyr_Ser-Thr"/>
    <property type="match status" value="1"/>
</dbReference>
<evidence type="ECO:0000256" key="6">
    <source>
        <dbReference type="PIRSR" id="PIRSR000615-3"/>
    </source>
</evidence>
<dbReference type="SUPFAM" id="SSF56112">
    <property type="entry name" value="Protein kinase-like (PK-like)"/>
    <property type="match status" value="1"/>
</dbReference>
<evidence type="ECO:0000256" key="5">
    <source>
        <dbReference type="PIRSR" id="PIRSR000615-1"/>
    </source>
</evidence>
<feature type="binding site" evidence="6">
    <location>
        <position position="203"/>
    </location>
    <ligand>
        <name>Mg(2+)</name>
        <dbReference type="ChEBI" id="CHEBI:18420"/>
    </ligand>
</feature>
<feature type="binding site" evidence="6">
    <location>
        <position position="190"/>
    </location>
    <ligand>
        <name>Mg(2+)</name>
        <dbReference type="ChEBI" id="CHEBI:18420"/>
    </ligand>
</feature>
<dbReference type="GO" id="GO:0046872">
    <property type="term" value="F:metal ion binding"/>
    <property type="evidence" value="ECO:0007669"/>
    <property type="project" value="UniProtKB-KW"/>
</dbReference>
<name>A0A397U5K0_9GLOM</name>
<feature type="compositionally biased region" description="Low complexity" evidence="7">
    <location>
        <begin position="379"/>
        <end position="388"/>
    </location>
</feature>
<dbReference type="Proteomes" id="UP000266673">
    <property type="component" value="Unassembled WGS sequence"/>
</dbReference>
<accession>A0A397U5K0</accession>
<dbReference type="PROSITE" id="PS50011">
    <property type="entry name" value="PROTEIN_KINASE_DOM"/>
    <property type="match status" value="1"/>
</dbReference>
<reference evidence="9 10" key="1">
    <citation type="submission" date="2018-06" db="EMBL/GenBank/DDBJ databases">
        <title>Comparative genomics reveals the genomic features of Rhizophagus irregularis, R. cerebriforme, R. diaphanum and Gigaspora rosea, and their symbiotic lifestyle signature.</title>
        <authorList>
            <person name="Morin E."/>
            <person name="San Clemente H."/>
            <person name="Chen E.C.H."/>
            <person name="De La Providencia I."/>
            <person name="Hainaut M."/>
            <person name="Kuo A."/>
            <person name="Kohler A."/>
            <person name="Murat C."/>
            <person name="Tang N."/>
            <person name="Roy S."/>
            <person name="Loubradou J."/>
            <person name="Henrissat B."/>
            <person name="Grigoriev I.V."/>
            <person name="Corradi N."/>
            <person name="Roux C."/>
            <person name="Martin F.M."/>
        </authorList>
    </citation>
    <scope>NUCLEOTIDE SEQUENCE [LARGE SCALE GENOMIC DNA]</scope>
    <source>
        <strain evidence="9 10">DAOM 194757</strain>
    </source>
</reference>
<evidence type="ECO:0000313" key="10">
    <source>
        <dbReference type="Proteomes" id="UP000266673"/>
    </source>
</evidence>
<dbReference type="EMBL" id="QKWP01001971">
    <property type="protein sequence ID" value="RIB05504.1"/>
    <property type="molecule type" value="Genomic_DNA"/>
</dbReference>
<evidence type="ECO:0000256" key="4">
    <source>
        <dbReference type="ARBA" id="ARBA00022840"/>
    </source>
</evidence>
<keyword evidence="2" id="KW-0547">Nucleotide-binding</keyword>
<evidence type="ECO:0000256" key="1">
    <source>
        <dbReference type="ARBA" id="ARBA00022679"/>
    </source>
</evidence>
<dbReference type="GO" id="GO:0005524">
    <property type="term" value="F:ATP binding"/>
    <property type="evidence" value="ECO:0007669"/>
    <property type="project" value="UniProtKB-KW"/>
</dbReference>
<dbReference type="AlphaFoldDB" id="A0A397U5K0"/>
<dbReference type="InterPro" id="IPR051681">
    <property type="entry name" value="Ser/Thr_Kinases-Pseudokinases"/>
</dbReference>
<keyword evidence="4" id="KW-0067">ATP-binding</keyword>
<evidence type="ECO:0000256" key="2">
    <source>
        <dbReference type="ARBA" id="ARBA00022741"/>
    </source>
</evidence>
<proteinExistence type="predicted"/>
<organism evidence="9 10">
    <name type="scientific">Gigaspora rosea</name>
    <dbReference type="NCBI Taxonomy" id="44941"/>
    <lineage>
        <taxon>Eukaryota</taxon>
        <taxon>Fungi</taxon>
        <taxon>Fungi incertae sedis</taxon>
        <taxon>Mucoromycota</taxon>
        <taxon>Glomeromycotina</taxon>
        <taxon>Glomeromycetes</taxon>
        <taxon>Diversisporales</taxon>
        <taxon>Gigasporaceae</taxon>
        <taxon>Gigaspora</taxon>
    </lineage>
</organism>
<feature type="compositionally biased region" description="Polar residues" evidence="7">
    <location>
        <begin position="389"/>
        <end position="401"/>
    </location>
</feature>
<dbReference type="InterPro" id="IPR011009">
    <property type="entry name" value="Kinase-like_dom_sf"/>
</dbReference>
<sequence>MVQRMRGDQIIDDTIKKIQKKSSLPIDFVEWIPYEQLEKGENIGCGGFGDIYSAFWKQGPISMHGNEFKRTRGVKVALKRLMDNDIEKYKSELCMHINCCTNLNIYTTRTQFRTSRSPILRCYGLTKDDEGYMLVMQLAKYGNLESFLLSENFNQMKWLDNKLPILANIANGLRIIHKEGLIHCDLHCGNILIGNYNMAYITDFGLSKFHDRENSELQVRGRVQFIAPEVFKNGNFSFKSDIYSFGIIMWMFSSGILPFHNSQYSNQLSLSLDICGGTRPQITEGTPPCYVKLMQRCWDPEPEKRPSSSEIYDIVCSWYYLKNYKEFKAADKAQNIQKIQIRSSILPHNTNIEFSDNTWSGFPDNTSLESPDKQNCIENSTNSNSTTSQFRDSTQSELVIE</sequence>
<dbReference type="GO" id="GO:0004674">
    <property type="term" value="F:protein serine/threonine kinase activity"/>
    <property type="evidence" value="ECO:0007669"/>
    <property type="project" value="TreeGrafter"/>
</dbReference>